<keyword evidence="2" id="KW-1185">Reference proteome</keyword>
<gene>
    <name evidence="1" type="ORF">RPERSI_LOCUS36131</name>
</gene>
<evidence type="ECO:0000313" key="2">
    <source>
        <dbReference type="Proteomes" id="UP000789920"/>
    </source>
</evidence>
<evidence type="ECO:0000313" key="1">
    <source>
        <dbReference type="EMBL" id="CAG8850513.1"/>
    </source>
</evidence>
<dbReference type="Proteomes" id="UP000789920">
    <property type="component" value="Unassembled WGS sequence"/>
</dbReference>
<reference evidence="1" key="1">
    <citation type="submission" date="2021-06" db="EMBL/GenBank/DDBJ databases">
        <authorList>
            <person name="Kallberg Y."/>
            <person name="Tangrot J."/>
            <person name="Rosling A."/>
        </authorList>
    </citation>
    <scope>NUCLEOTIDE SEQUENCE</scope>
    <source>
        <strain evidence="1">MA461A</strain>
    </source>
</reference>
<name>A0ACA9SX10_9GLOM</name>
<feature type="non-terminal residue" evidence="1">
    <location>
        <position position="47"/>
    </location>
</feature>
<sequence length="47" mass="5366">MLISKLYNEVCNIASNIYMENENTGIEFSCLLELEATDDSHKLSKKI</sequence>
<protein>
    <submittedName>
        <fullName evidence="1">25539_t:CDS:1</fullName>
    </submittedName>
</protein>
<proteinExistence type="predicted"/>
<comment type="caution">
    <text evidence="1">The sequence shown here is derived from an EMBL/GenBank/DDBJ whole genome shotgun (WGS) entry which is preliminary data.</text>
</comment>
<organism evidence="1 2">
    <name type="scientific">Racocetra persica</name>
    <dbReference type="NCBI Taxonomy" id="160502"/>
    <lineage>
        <taxon>Eukaryota</taxon>
        <taxon>Fungi</taxon>
        <taxon>Fungi incertae sedis</taxon>
        <taxon>Mucoromycota</taxon>
        <taxon>Glomeromycotina</taxon>
        <taxon>Glomeromycetes</taxon>
        <taxon>Diversisporales</taxon>
        <taxon>Gigasporaceae</taxon>
        <taxon>Racocetra</taxon>
    </lineage>
</organism>
<dbReference type="EMBL" id="CAJVQC010171158">
    <property type="protein sequence ID" value="CAG8850513.1"/>
    <property type="molecule type" value="Genomic_DNA"/>
</dbReference>
<accession>A0ACA9SX10</accession>